<comment type="catalytic activity">
    <reaction evidence="5">
        <text>cytidine + ATP = CMP + ADP + H(+)</text>
        <dbReference type="Rhea" id="RHEA:24674"/>
        <dbReference type="ChEBI" id="CHEBI:15378"/>
        <dbReference type="ChEBI" id="CHEBI:17562"/>
        <dbReference type="ChEBI" id="CHEBI:30616"/>
        <dbReference type="ChEBI" id="CHEBI:60377"/>
        <dbReference type="ChEBI" id="CHEBI:456216"/>
        <dbReference type="EC" id="2.7.1.48"/>
    </reaction>
</comment>
<feature type="compositionally biased region" description="Low complexity" evidence="6">
    <location>
        <begin position="58"/>
        <end position="68"/>
    </location>
</feature>
<dbReference type="Gene3D" id="3.40.50.2020">
    <property type="match status" value="1"/>
</dbReference>
<keyword evidence="5" id="KW-0067">ATP-binding</keyword>
<dbReference type="EC" id="2.7.1.48" evidence="5"/>
<feature type="region of interest" description="Disordered" evidence="6">
    <location>
        <begin position="145"/>
        <end position="199"/>
    </location>
</feature>
<dbReference type="InterPro" id="IPR027921">
    <property type="entry name" value="NOPCHAP1"/>
</dbReference>
<dbReference type="InterPro" id="IPR006083">
    <property type="entry name" value="PRK/URK"/>
</dbReference>
<feature type="domain" description="Phosphoribosyltransferase" evidence="8">
    <location>
        <begin position="468"/>
        <end position="661"/>
    </location>
</feature>
<dbReference type="InterPro" id="IPR000836">
    <property type="entry name" value="PRTase_dom"/>
</dbReference>
<organism evidence="9 10">
    <name type="scientific">Sphagnurus paluster</name>
    <dbReference type="NCBI Taxonomy" id="117069"/>
    <lineage>
        <taxon>Eukaryota</taxon>
        <taxon>Fungi</taxon>
        <taxon>Dikarya</taxon>
        <taxon>Basidiomycota</taxon>
        <taxon>Agaricomycotina</taxon>
        <taxon>Agaricomycetes</taxon>
        <taxon>Agaricomycetidae</taxon>
        <taxon>Agaricales</taxon>
        <taxon>Tricholomatineae</taxon>
        <taxon>Lyophyllaceae</taxon>
        <taxon>Sphagnurus</taxon>
    </lineage>
</organism>
<dbReference type="NCBIfam" id="TIGR00235">
    <property type="entry name" value="udk"/>
    <property type="match status" value="1"/>
</dbReference>
<feature type="domain" description="Phosphoribulokinase/uridine kinase" evidence="7">
    <location>
        <begin position="228"/>
        <end position="410"/>
    </location>
</feature>
<dbReference type="GO" id="GO:0005524">
    <property type="term" value="F:ATP binding"/>
    <property type="evidence" value="ECO:0007669"/>
    <property type="project" value="UniProtKB-KW"/>
</dbReference>
<comment type="pathway">
    <text evidence="1 5">Pyrimidine metabolism; UMP biosynthesis via salvage pathway; UMP from uridine: step 1/1.</text>
</comment>
<evidence type="ECO:0000256" key="3">
    <source>
        <dbReference type="ARBA" id="ARBA00022741"/>
    </source>
</evidence>
<evidence type="ECO:0000256" key="5">
    <source>
        <dbReference type="RuleBase" id="RU003825"/>
    </source>
</evidence>
<dbReference type="OrthoDB" id="738517at2759"/>
<keyword evidence="4 5" id="KW-0418">Kinase</keyword>
<dbReference type="CDD" id="cd06223">
    <property type="entry name" value="PRTases_typeI"/>
    <property type="match status" value="1"/>
</dbReference>
<dbReference type="Proteomes" id="UP000717328">
    <property type="component" value="Unassembled WGS sequence"/>
</dbReference>
<reference evidence="9" key="1">
    <citation type="submission" date="2021-02" db="EMBL/GenBank/DDBJ databases">
        <authorList>
            <person name="Nieuwenhuis M."/>
            <person name="Van De Peppel L.J.J."/>
        </authorList>
    </citation>
    <scope>NUCLEOTIDE SEQUENCE</scope>
    <source>
        <strain evidence="9">D49</strain>
    </source>
</reference>
<feature type="region of interest" description="Disordered" evidence="6">
    <location>
        <begin position="55"/>
        <end position="82"/>
    </location>
</feature>
<dbReference type="AlphaFoldDB" id="A0A9P7GLB0"/>
<comment type="catalytic activity">
    <reaction evidence="5">
        <text>uridine + ATP = UMP + ADP + H(+)</text>
        <dbReference type="Rhea" id="RHEA:16825"/>
        <dbReference type="ChEBI" id="CHEBI:15378"/>
        <dbReference type="ChEBI" id="CHEBI:16704"/>
        <dbReference type="ChEBI" id="CHEBI:30616"/>
        <dbReference type="ChEBI" id="CHEBI:57865"/>
        <dbReference type="ChEBI" id="CHEBI:456216"/>
        <dbReference type="EC" id="2.7.1.48"/>
    </reaction>
</comment>
<dbReference type="GO" id="GO:0000492">
    <property type="term" value="P:box C/D snoRNP assembly"/>
    <property type="evidence" value="ECO:0007669"/>
    <property type="project" value="InterPro"/>
</dbReference>
<dbReference type="FunFam" id="3.40.50.300:FF:002070">
    <property type="entry name" value="Uridine kinase"/>
    <property type="match status" value="1"/>
</dbReference>
<dbReference type="InterPro" id="IPR000764">
    <property type="entry name" value="Uridine_kinase-like"/>
</dbReference>
<dbReference type="Pfam" id="PF15370">
    <property type="entry name" value="NOPCHAP1"/>
    <property type="match status" value="1"/>
</dbReference>
<dbReference type="PANTHER" id="PTHR10285">
    <property type="entry name" value="URIDINE KINASE"/>
    <property type="match status" value="1"/>
</dbReference>
<dbReference type="SUPFAM" id="SSF53271">
    <property type="entry name" value="PRTase-like"/>
    <property type="match status" value="1"/>
</dbReference>
<proteinExistence type="inferred from homology"/>
<gene>
    <name evidence="9" type="ORF">H0H81_006253</name>
</gene>
<dbReference type="SUPFAM" id="SSF52266">
    <property type="entry name" value="SGNH hydrolase"/>
    <property type="match status" value="1"/>
</dbReference>
<dbReference type="EMBL" id="JABCKI010000160">
    <property type="protein sequence ID" value="KAG5652116.1"/>
    <property type="molecule type" value="Genomic_DNA"/>
</dbReference>
<dbReference type="Pfam" id="PF14681">
    <property type="entry name" value="UPRTase"/>
    <property type="match status" value="1"/>
</dbReference>
<dbReference type="InterPro" id="IPR027417">
    <property type="entry name" value="P-loop_NTPase"/>
</dbReference>
<accession>A0A9P7GLB0</accession>
<dbReference type="GO" id="GO:0004849">
    <property type="term" value="F:uridine kinase activity"/>
    <property type="evidence" value="ECO:0007669"/>
    <property type="project" value="UniProtKB-EC"/>
</dbReference>
<evidence type="ECO:0000313" key="10">
    <source>
        <dbReference type="Proteomes" id="UP000717328"/>
    </source>
</evidence>
<evidence type="ECO:0000313" key="9">
    <source>
        <dbReference type="EMBL" id="KAG5652116.1"/>
    </source>
</evidence>
<evidence type="ECO:0000256" key="1">
    <source>
        <dbReference type="ARBA" id="ARBA00004690"/>
    </source>
</evidence>
<feature type="compositionally biased region" description="Acidic residues" evidence="6">
    <location>
        <begin position="160"/>
        <end position="170"/>
    </location>
</feature>
<dbReference type="Gene3D" id="3.40.50.1110">
    <property type="entry name" value="SGNH hydrolase"/>
    <property type="match status" value="1"/>
</dbReference>
<keyword evidence="10" id="KW-1185">Reference proteome</keyword>
<comment type="pathway">
    <text evidence="5">Pyrimidine metabolism; CTP biosynthesis via salvage pathway; CTP from cytidine: step 1/3.</text>
</comment>
<dbReference type="Pfam" id="PF00485">
    <property type="entry name" value="PRK"/>
    <property type="match status" value="1"/>
</dbReference>
<evidence type="ECO:0000256" key="2">
    <source>
        <dbReference type="ARBA" id="ARBA00022679"/>
    </source>
</evidence>
<evidence type="ECO:0000256" key="6">
    <source>
        <dbReference type="SAM" id="MobiDB-lite"/>
    </source>
</evidence>
<sequence length="845" mass="92514">MPFRDFFPRSLAIQSPHAVNHRIISMTDEKKPAMEKLEIEDEEARFQRIQSTLEKLNASPPSASASASTTRPILPLPSARPKPHFVPPSDLLSRVQAFLPQLEASNAELSQRARADPASVDIESVPEGAERYIEMSLGLGVFEQKGAGGEDADMSGSSDSDSDSDSEEGEGGGAPGTGGKPAYNESEGSQEASPQYLSVQPKKNTVLVSHGRPPWYGADGKRTCDAYVVAVSGGSGSGKTHVARQIVQALGSIPTVIILSQDSFYKYHTPEELELAHANKLDFDHPDAIDMPMFAACLADLKACKQSNIPVYSFAEHQRLPETKYLYGATIIIAEGIMALHDPALRELYDLKVFVQCDSDLMLARRIQRDVKERGRTVEGILDQYLRFVKPSYDNFVRPTASYADIIVPGSNNAVAIDLISAHIQRQLEERANQFRQKLAIPHLYFSSGSGASTPETRTDDLDLKVLPQTPQLEGIFTILRSRATSRQDFVFFADRLSTLLVENALQYLPYVAQTVTTPVDALSHGMKLDTQNICGVSILRSGGALERGFRRVINNVPVGSLLVQSDAKTGEPLLLHVMLPQCVRFRHLAEESWVFVLDAQIGTAAAAFMAIRILLDHGVREERIVFVTFLVARGGGVSVLRRVFPQVTIVCGAVDDEMQEGWLEDDEGDGKSTGRPVWVMQPGMGQIGAWTAVSCAQAVDSLFRGSLLPKKRFVSTQLAMELRQEPSSPEGKEAGIASIFRDFIDLRRFWNISLAAIKGEVSKARRTLVTIQFGHNDKRVGPPESMASNLTSMVQQIRDIGGEPVLVTSLTQRYFNADGTVADTLRPWADGGRCHTVAGILSLN</sequence>
<evidence type="ECO:0000259" key="7">
    <source>
        <dbReference type="Pfam" id="PF00485"/>
    </source>
</evidence>
<dbReference type="InterPro" id="IPR036514">
    <property type="entry name" value="SGNH_hydro_sf"/>
</dbReference>
<keyword evidence="2 5" id="KW-0808">Transferase</keyword>
<dbReference type="InterPro" id="IPR029057">
    <property type="entry name" value="PRTase-like"/>
</dbReference>
<feature type="compositionally biased region" description="Polar residues" evidence="6">
    <location>
        <begin position="186"/>
        <end position="199"/>
    </location>
</feature>
<evidence type="ECO:0000259" key="8">
    <source>
        <dbReference type="Pfam" id="PF14681"/>
    </source>
</evidence>
<dbReference type="PRINTS" id="PR00988">
    <property type="entry name" value="URIDINKINASE"/>
</dbReference>
<name>A0A9P7GLB0_9AGAR</name>
<dbReference type="NCBIfam" id="NF004018">
    <property type="entry name" value="PRK05480.1"/>
    <property type="match status" value="1"/>
</dbReference>
<comment type="similarity">
    <text evidence="5">Belongs to the uridine kinase family.</text>
</comment>
<comment type="caution">
    <text evidence="9">The sequence shown here is derived from an EMBL/GenBank/DDBJ whole genome shotgun (WGS) entry which is preliminary data.</text>
</comment>
<dbReference type="Gene3D" id="3.40.50.300">
    <property type="entry name" value="P-loop containing nucleotide triphosphate hydrolases"/>
    <property type="match status" value="1"/>
</dbReference>
<protein>
    <recommendedName>
        <fullName evidence="5">Uridine kinase</fullName>
        <ecNumber evidence="5">2.7.1.48</ecNumber>
    </recommendedName>
</protein>
<reference evidence="9" key="2">
    <citation type="submission" date="2021-10" db="EMBL/GenBank/DDBJ databases">
        <title>Phylogenomics reveals ancestral predisposition of the termite-cultivated fungus Termitomyces towards a domesticated lifestyle.</title>
        <authorList>
            <person name="Auxier B."/>
            <person name="Grum-Grzhimaylo A."/>
            <person name="Cardenas M.E."/>
            <person name="Lodge J.D."/>
            <person name="Laessoe T."/>
            <person name="Pedersen O."/>
            <person name="Smith M.E."/>
            <person name="Kuyper T.W."/>
            <person name="Franco-Molano E.A."/>
            <person name="Baroni T.J."/>
            <person name="Aanen D.K."/>
        </authorList>
    </citation>
    <scope>NUCLEOTIDE SEQUENCE</scope>
    <source>
        <strain evidence="9">D49</strain>
    </source>
</reference>
<dbReference type="SUPFAM" id="SSF52540">
    <property type="entry name" value="P-loop containing nucleoside triphosphate hydrolases"/>
    <property type="match status" value="1"/>
</dbReference>
<evidence type="ECO:0000256" key="4">
    <source>
        <dbReference type="ARBA" id="ARBA00022777"/>
    </source>
</evidence>
<keyword evidence="3 5" id="KW-0547">Nucleotide-binding</keyword>
<dbReference type="CDD" id="cd02023">
    <property type="entry name" value="UMPK"/>
    <property type="match status" value="1"/>
</dbReference>